<dbReference type="PANTHER" id="PTHR11403">
    <property type="entry name" value="CYTOCHROME C OXIDASE SUBUNIT III"/>
    <property type="match status" value="1"/>
</dbReference>
<dbReference type="GO" id="GO:0019646">
    <property type="term" value="P:aerobic electron transport chain"/>
    <property type="evidence" value="ECO:0007669"/>
    <property type="project" value="InterPro"/>
</dbReference>
<reference evidence="10 11" key="1">
    <citation type="journal article" date="2009" name="Appl. Environ. Microbiol.">
        <title>Three genomes from the phylum Acidobacteria provide insight into the lifestyles of these microorganisms in soils.</title>
        <authorList>
            <person name="Ward N.L."/>
            <person name="Challacombe J.F."/>
            <person name="Janssen P.H."/>
            <person name="Henrissat B."/>
            <person name="Coutinho P.M."/>
            <person name="Wu M."/>
            <person name="Xie G."/>
            <person name="Haft D.H."/>
            <person name="Sait M."/>
            <person name="Badger J."/>
            <person name="Barabote R.D."/>
            <person name="Bradley B."/>
            <person name="Brettin T.S."/>
            <person name="Brinkac L.M."/>
            <person name="Bruce D."/>
            <person name="Creasy T."/>
            <person name="Daugherty S.C."/>
            <person name="Davidsen T.M."/>
            <person name="DeBoy R.T."/>
            <person name="Detter J.C."/>
            <person name="Dodson R.J."/>
            <person name="Durkin A.S."/>
            <person name="Ganapathy A."/>
            <person name="Gwinn-Giglio M."/>
            <person name="Han C.S."/>
            <person name="Khouri H."/>
            <person name="Kiss H."/>
            <person name="Kothari S.P."/>
            <person name="Madupu R."/>
            <person name="Nelson K.E."/>
            <person name="Nelson W.C."/>
            <person name="Paulsen I."/>
            <person name="Penn K."/>
            <person name="Ren Q."/>
            <person name="Rosovitz M.J."/>
            <person name="Selengut J.D."/>
            <person name="Shrivastava S."/>
            <person name="Sullivan S.A."/>
            <person name="Tapia R."/>
            <person name="Thompson L.S."/>
            <person name="Watkins K.L."/>
            <person name="Yang Q."/>
            <person name="Yu C."/>
            <person name="Zafar N."/>
            <person name="Zhou L."/>
            <person name="Kuske C.R."/>
        </authorList>
    </citation>
    <scope>NUCLEOTIDE SEQUENCE [LARGE SCALE GENOMIC DNA]</scope>
    <source>
        <strain evidence="10 11">Ellin345</strain>
    </source>
</reference>
<evidence type="ECO:0000256" key="3">
    <source>
        <dbReference type="ARBA" id="ARBA00022475"/>
    </source>
</evidence>
<dbReference type="GO" id="GO:0004129">
    <property type="term" value="F:cytochrome-c oxidase activity"/>
    <property type="evidence" value="ECO:0007669"/>
    <property type="project" value="InterPro"/>
</dbReference>
<evidence type="ECO:0000256" key="2">
    <source>
        <dbReference type="ARBA" id="ARBA00010581"/>
    </source>
</evidence>
<feature type="transmembrane region" description="Helical" evidence="8">
    <location>
        <begin position="142"/>
        <end position="170"/>
    </location>
</feature>
<dbReference type="GO" id="GO:0005886">
    <property type="term" value="C:plasma membrane"/>
    <property type="evidence" value="ECO:0007669"/>
    <property type="project" value="UniProtKB-SubCell"/>
</dbReference>
<dbReference type="Proteomes" id="UP000002432">
    <property type="component" value="Chromosome"/>
</dbReference>
<evidence type="ECO:0000256" key="1">
    <source>
        <dbReference type="ARBA" id="ARBA00004651"/>
    </source>
</evidence>
<comment type="subcellular location">
    <subcellularLocation>
        <location evidence="1 7">Cell membrane</location>
        <topology evidence="1 7">Multi-pass membrane protein</topology>
    </subcellularLocation>
</comment>
<dbReference type="KEGG" id="aba:Acid345_0440"/>
<dbReference type="eggNOG" id="COG1845">
    <property type="taxonomic scope" value="Bacteria"/>
</dbReference>
<dbReference type="InterPro" id="IPR013833">
    <property type="entry name" value="Cyt_c_oxidase_su3_a-hlx"/>
</dbReference>
<dbReference type="Pfam" id="PF00510">
    <property type="entry name" value="COX3"/>
    <property type="match status" value="1"/>
</dbReference>
<name>Q1IUK5_KORVE</name>
<dbReference type="PROSITE" id="PS50253">
    <property type="entry name" value="COX3"/>
    <property type="match status" value="1"/>
</dbReference>
<dbReference type="Gene3D" id="1.20.120.80">
    <property type="entry name" value="Cytochrome c oxidase, subunit III, four-helix bundle"/>
    <property type="match status" value="1"/>
</dbReference>
<comment type="similarity">
    <text evidence="2 7">Belongs to the cytochrome c oxidase subunit 3 family.</text>
</comment>
<keyword evidence="3" id="KW-1003">Cell membrane</keyword>
<dbReference type="InterPro" id="IPR035973">
    <property type="entry name" value="Cyt_c_oxidase_su3-like_sf"/>
</dbReference>
<feature type="transmembrane region" description="Helical" evidence="8">
    <location>
        <begin position="27"/>
        <end position="47"/>
    </location>
</feature>
<gene>
    <name evidence="10" type="ordered locus">Acid345_0440</name>
</gene>
<feature type="transmembrane region" description="Helical" evidence="8">
    <location>
        <begin position="100"/>
        <end position="122"/>
    </location>
</feature>
<evidence type="ECO:0000259" key="9">
    <source>
        <dbReference type="PROSITE" id="PS50253"/>
    </source>
</evidence>
<evidence type="ECO:0000313" key="11">
    <source>
        <dbReference type="Proteomes" id="UP000002432"/>
    </source>
</evidence>
<feature type="domain" description="Heme-copper oxidase subunit III family profile" evidence="9">
    <location>
        <begin position="26"/>
        <end position="206"/>
    </location>
</feature>
<organism evidence="10 11">
    <name type="scientific">Koribacter versatilis (strain Ellin345)</name>
    <dbReference type="NCBI Taxonomy" id="204669"/>
    <lineage>
        <taxon>Bacteria</taxon>
        <taxon>Pseudomonadati</taxon>
        <taxon>Acidobacteriota</taxon>
        <taxon>Terriglobia</taxon>
        <taxon>Terriglobales</taxon>
        <taxon>Candidatus Korobacteraceae</taxon>
        <taxon>Candidatus Korobacter</taxon>
    </lineage>
</organism>
<keyword evidence="6 8" id="KW-0472">Membrane</keyword>
<dbReference type="EnsemblBacteria" id="ABF39445">
    <property type="protein sequence ID" value="ABF39445"/>
    <property type="gene ID" value="Acid345_0440"/>
</dbReference>
<dbReference type="InterPro" id="IPR000298">
    <property type="entry name" value="Cyt_c_oxidase-like_su3"/>
</dbReference>
<evidence type="ECO:0000256" key="6">
    <source>
        <dbReference type="ARBA" id="ARBA00023136"/>
    </source>
</evidence>
<protein>
    <submittedName>
        <fullName evidence="10">Cytochrome c oxidase subunit III</fullName>
    </submittedName>
</protein>
<dbReference type="RefSeq" id="WP_011521247.1">
    <property type="nucleotide sequence ID" value="NC_008009.1"/>
</dbReference>
<keyword evidence="5 8" id="KW-1133">Transmembrane helix</keyword>
<evidence type="ECO:0000256" key="8">
    <source>
        <dbReference type="SAM" id="Phobius"/>
    </source>
</evidence>
<dbReference type="SUPFAM" id="SSF81452">
    <property type="entry name" value="Cytochrome c oxidase subunit III-like"/>
    <property type="match status" value="1"/>
</dbReference>
<dbReference type="AlphaFoldDB" id="Q1IUK5"/>
<dbReference type="EMBL" id="CP000360">
    <property type="protein sequence ID" value="ABF39445.1"/>
    <property type="molecule type" value="Genomic_DNA"/>
</dbReference>
<dbReference type="PANTHER" id="PTHR11403:SF2">
    <property type="entry name" value="CYTOCHROME BO(3) UBIQUINOL OXIDASE SUBUNIT 3"/>
    <property type="match status" value="1"/>
</dbReference>
<sequence>MSQADIAQVGHGPAYEAPPFAIPSKKLVMWLFIISDAVTFGAMLYGYGYLRNASSDWPTPFKFSPSIVNVMIMTFVLITSSLTMLIGVRKAQSGDRFGAINWTFITVLLGLVFAGLHIREWIGLIHEGVTLSANPWGSKQFGALFFSITGLHLTHVFGGVIALTVVALGFKRGRYKAADIEIWGLYWHFVDLVWMFVVPLVYLLNLEK</sequence>
<feature type="transmembrane region" description="Helical" evidence="8">
    <location>
        <begin position="182"/>
        <end position="204"/>
    </location>
</feature>
<evidence type="ECO:0000256" key="7">
    <source>
        <dbReference type="RuleBase" id="RU003376"/>
    </source>
</evidence>
<keyword evidence="11" id="KW-1185">Reference proteome</keyword>
<keyword evidence="4 7" id="KW-0812">Transmembrane</keyword>
<dbReference type="STRING" id="204669.Acid345_0440"/>
<proteinExistence type="inferred from homology"/>
<evidence type="ECO:0000256" key="5">
    <source>
        <dbReference type="ARBA" id="ARBA00022989"/>
    </source>
</evidence>
<feature type="transmembrane region" description="Helical" evidence="8">
    <location>
        <begin position="67"/>
        <end position="88"/>
    </location>
</feature>
<evidence type="ECO:0000256" key="4">
    <source>
        <dbReference type="ARBA" id="ARBA00022692"/>
    </source>
</evidence>
<dbReference type="HOGENOM" id="CLU_044071_1_1_0"/>
<accession>Q1IUK5</accession>
<dbReference type="InterPro" id="IPR024791">
    <property type="entry name" value="Cyt_c/ubiquinol_Oxase_su3"/>
</dbReference>
<evidence type="ECO:0000313" key="10">
    <source>
        <dbReference type="EMBL" id="ABF39445.1"/>
    </source>
</evidence>